<keyword evidence="1" id="KW-0812">Transmembrane</keyword>
<dbReference type="RefSeq" id="WP_119430561.1">
    <property type="nucleotide sequence ID" value="NZ_QWGE01000001.1"/>
</dbReference>
<dbReference type="InterPro" id="IPR009325">
    <property type="entry name" value="DUF983"/>
</dbReference>
<accession>A0A399SIG5</accession>
<keyword evidence="3" id="KW-1185">Reference proteome</keyword>
<dbReference type="AlphaFoldDB" id="A0A399SIG5"/>
<keyword evidence="1" id="KW-1133">Transmembrane helix</keyword>
<sequence>MLNKSSKLYSILKYKCPRCHEGDLYTHKGWSYTKFSRMYKSCPRCQQSFEPEPGFYYGAMYVSYALTTALTITILVAMSVLLDETTMTSFLGSLVLALLLFYPFIFRMSRAIWINFFVHYKKDAASSSAPEART</sequence>
<dbReference type="EMBL" id="QWGE01000001">
    <property type="protein sequence ID" value="RIJ42679.1"/>
    <property type="molecule type" value="Genomic_DNA"/>
</dbReference>
<feature type="transmembrane region" description="Helical" evidence="1">
    <location>
        <begin position="54"/>
        <end position="81"/>
    </location>
</feature>
<evidence type="ECO:0000313" key="2">
    <source>
        <dbReference type="EMBL" id="RIJ42679.1"/>
    </source>
</evidence>
<keyword evidence="1" id="KW-0472">Membrane</keyword>
<proteinExistence type="predicted"/>
<reference evidence="3" key="1">
    <citation type="submission" date="2018-08" db="EMBL/GenBank/DDBJ databases">
        <title>Mucilaginibacter sp. MYSH2.</title>
        <authorList>
            <person name="Seo T."/>
        </authorList>
    </citation>
    <scope>NUCLEOTIDE SEQUENCE [LARGE SCALE GENOMIC DNA]</scope>
    <source>
        <strain evidence="3">KIRAN</strain>
    </source>
</reference>
<gene>
    <name evidence="2" type="ORF">D1627_02165</name>
</gene>
<feature type="transmembrane region" description="Helical" evidence="1">
    <location>
        <begin position="87"/>
        <end position="106"/>
    </location>
</feature>
<dbReference type="Proteomes" id="UP000266005">
    <property type="component" value="Unassembled WGS sequence"/>
</dbReference>
<evidence type="ECO:0000256" key="1">
    <source>
        <dbReference type="SAM" id="Phobius"/>
    </source>
</evidence>
<dbReference type="Pfam" id="PF06170">
    <property type="entry name" value="DUF983"/>
    <property type="match status" value="1"/>
</dbReference>
<dbReference type="OrthoDB" id="9790326at2"/>
<comment type="caution">
    <text evidence="2">The sequence shown here is derived from an EMBL/GenBank/DDBJ whole genome shotgun (WGS) entry which is preliminary data.</text>
</comment>
<organism evidence="2 3">
    <name type="scientific">Pontibacter oryzae</name>
    <dbReference type="NCBI Taxonomy" id="2304593"/>
    <lineage>
        <taxon>Bacteria</taxon>
        <taxon>Pseudomonadati</taxon>
        <taxon>Bacteroidota</taxon>
        <taxon>Cytophagia</taxon>
        <taxon>Cytophagales</taxon>
        <taxon>Hymenobacteraceae</taxon>
        <taxon>Pontibacter</taxon>
    </lineage>
</organism>
<protein>
    <submittedName>
        <fullName evidence="2">DUF983 domain-containing protein</fullName>
    </submittedName>
</protein>
<name>A0A399SIG5_9BACT</name>
<evidence type="ECO:0000313" key="3">
    <source>
        <dbReference type="Proteomes" id="UP000266005"/>
    </source>
</evidence>